<keyword evidence="1" id="KW-0812">Transmembrane</keyword>
<sequence length="295" mass="31914">MEDYHIIMFNTSELGHNLVPTPTSGNSGPTSTSGGGGIGGFWTSLVSEATAAVGAIESELASIENDIADELAKALGIKEFYSLHIMDACEGYFKPNATTPHAGYNVTNCTEPMDTSYLNVSALLDEELRVGPFEISLNDLGFSDDLQEKLDEVPKLFMAMSVLYILGAGFSGLSLLGSLAALFMLPQSGRILVLVNFTLTFLAMVCLLAGNLATTIGGKKVVDAVADFGDDIGLYASRGDKFMALVWTAFALMAVSTIYWGYEFFAETRMRRGGVQRRVKEERYSMDSYPRGARH</sequence>
<proteinExistence type="predicted"/>
<feature type="transmembrane region" description="Helical" evidence="1">
    <location>
        <begin position="242"/>
        <end position="262"/>
    </location>
</feature>
<gene>
    <name evidence="2" type="ORF">UCRPA7_3435</name>
</gene>
<dbReference type="GO" id="GO:0031505">
    <property type="term" value="P:fungal-type cell wall organization"/>
    <property type="evidence" value="ECO:0007669"/>
    <property type="project" value="TreeGrafter"/>
</dbReference>
<evidence type="ECO:0000313" key="3">
    <source>
        <dbReference type="Proteomes" id="UP000014074"/>
    </source>
</evidence>
<dbReference type="Pfam" id="PF06687">
    <property type="entry name" value="SUR7"/>
    <property type="match status" value="1"/>
</dbReference>
<evidence type="ECO:0000256" key="1">
    <source>
        <dbReference type="SAM" id="Phobius"/>
    </source>
</evidence>
<keyword evidence="3" id="KW-1185">Reference proteome</keyword>
<dbReference type="eggNOG" id="ENOG502S47U">
    <property type="taxonomic scope" value="Eukaryota"/>
</dbReference>
<dbReference type="PANTHER" id="PTHR28019">
    <property type="entry name" value="CELL MEMBRANE PROTEIN YLR413W-RELATED"/>
    <property type="match status" value="1"/>
</dbReference>
<protein>
    <submittedName>
        <fullName evidence="2">Putative sur7 protein</fullName>
    </submittedName>
</protein>
<dbReference type="AlphaFoldDB" id="R8BPG4"/>
<dbReference type="Proteomes" id="UP000014074">
    <property type="component" value="Unassembled WGS sequence"/>
</dbReference>
<dbReference type="HOGENOM" id="CLU_064532_0_0_1"/>
<dbReference type="OrthoDB" id="4159154at2759"/>
<dbReference type="KEGG" id="tmn:UCRPA7_3435"/>
<evidence type="ECO:0000313" key="2">
    <source>
        <dbReference type="EMBL" id="EOO01190.1"/>
    </source>
</evidence>
<dbReference type="GO" id="GO:0051285">
    <property type="term" value="C:cell cortex of cell tip"/>
    <property type="evidence" value="ECO:0007669"/>
    <property type="project" value="TreeGrafter"/>
</dbReference>
<dbReference type="EMBL" id="KB933041">
    <property type="protein sequence ID" value="EOO01190.1"/>
    <property type="molecule type" value="Genomic_DNA"/>
</dbReference>
<dbReference type="GO" id="GO:0005886">
    <property type="term" value="C:plasma membrane"/>
    <property type="evidence" value="ECO:0007669"/>
    <property type="project" value="InterPro"/>
</dbReference>
<reference evidence="3" key="1">
    <citation type="journal article" date="2013" name="Genome Announc.">
        <title>Draft genome sequence of the ascomycete Phaeoacremonium aleophilum strain UCR-PA7, a causal agent of the esca disease complex in grapevines.</title>
        <authorList>
            <person name="Blanco-Ulate B."/>
            <person name="Rolshausen P."/>
            <person name="Cantu D."/>
        </authorList>
    </citation>
    <scope>NUCLEOTIDE SEQUENCE [LARGE SCALE GENOMIC DNA]</scope>
    <source>
        <strain evidence="3">UCR-PA7</strain>
    </source>
</reference>
<feature type="transmembrane region" description="Helical" evidence="1">
    <location>
        <begin position="162"/>
        <end position="185"/>
    </location>
</feature>
<dbReference type="InterPro" id="IPR052413">
    <property type="entry name" value="SUR7_domain"/>
</dbReference>
<dbReference type="RefSeq" id="XP_007914168.1">
    <property type="nucleotide sequence ID" value="XM_007915977.1"/>
</dbReference>
<accession>R8BPG4</accession>
<feature type="transmembrane region" description="Helical" evidence="1">
    <location>
        <begin position="191"/>
        <end position="210"/>
    </location>
</feature>
<organism evidence="2 3">
    <name type="scientific">Phaeoacremonium minimum (strain UCR-PA7)</name>
    <name type="common">Esca disease fungus</name>
    <name type="synonym">Togninia minima</name>
    <dbReference type="NCBI Taxonomy" id="1286976"/>
    <lineage>
        <taxon>Eukaryota</taxon>
        <taxon>Fungi</taxon>
        <taxon>Dikarya</taxon>
        <taxon>Ascomycota</taxon>
        <taxon>Pezizomycotina</taxon>
        <taxon>Sordariomycetes</taxon>
        <taxon>Sordariomycetidae</taxon>
        <taxon>Togniniales</taxon>
        <taxon>Togniniaceae</taxon>
        <taxon>Phaeoacremonium</taxon>
    </lineage>
</organism>
<keyword evidence="1" id="KW-0472">Membrane</keyword>
<dbReference type="GeneID" id="19323784"/>
<name>R8BPG4_PHAM7</name>
<dbReference type="PANTHER" id="PTHR28019:SF7">
    <property type="entry name" value="SUR7 PROTEIN"/>
    <property type="match status" value="1"/>
</dbReference>
<keyword evidence="1" id="KW-1133">Transmembrane helix</keyword>
<dbReference type="InterPro" id="IPR009571">
    <property type="entry name" value="SUR7/Rim9-like_fungi"/>
</dbReference>